<dbReference type="WBParaSite" id="ES5_v2.g25120.t1">
    <property type="protein sequence ID" value="ES5_v2.g25120.t1"/>
    <property type="gene ID" value="ES5_v2.g25120"/>
</dbReference>
<protein>
    <submittedName>
        <fullName evidence="2">Uncharacterized protein</fullName>
    </submittedName>
</protein>
<dbReference type="Proteomes" id="UP000887579">
    <property type="component" value="Unplaced"/>
</dbReference>
<evidence type="ECO:0000313" key="1">
    <source>
        <dbReference type="Proteomes" id="UP000887579"/>
    </source>
</evidence>
<proteinExistence type="predicted"/>
<accession>A0AC34G622</accession>
<reference evidence="2" key="1">
    <citation type="submission" date="2022-11" db="UniProtKB">
        <authorList>
            <consortium name="WormBaseParasite"/>
        </authorList>
    </citation>
    <scope>IDENTIFICATION</scope>
</reference>
<name>A0AC34G622_9BILA</name>
<sequence length="121" mass="12488">MYCQNSANCQQFYGTSSSCQNGACCSGGNTNPSGVFGLCYNGQQSQVRCTSNTGCGSSESCVNGLCCTKTGQEWQYACAGLTAVSSCYSGGTCGQNMVCTSSNYCCECQYGQTGGLCTQVN</sequence>
<organism evidence="1 2">
    <name type="scientific">Panagrolaimus sp. ES5</name>
    <dbReference type="NCBI Taxonomy" id="591445"/>
    <lineage>
        <taxon>Eukaryota</taxon>
        <taxon>Metazoa</taxon>
        <taxon>Ecdysozoa</taxon>
        <taxon>Nematoda</taxon>
        <taxon>Chromadorea</taxon>
        <taxon>Rhabditida</taxon>
        <taxon>Tylenchina</taxon>
        <taxon>Panagrolaimomorpha</taxon>
        <taxon>Panagrolaimoidea</taxon>
        <taxon>Panagrolaimidae</taxon>
        <taxon>Panagrolaimus</taxon>
    </lineage>
</organism>
<evidence type="ECO:0000313" key="2">
    <source>
        <dbReference type="WBParaSite" id="ES5_v2.g25120.t1"/>
    </source>
</evidence>